<dbReference type="InterPro" id="IPR006070">
    <property type="entry name" value="Sua5-like_dom"/>
</dbReference>
<accession>A0A953L9Q2</accession>
<keyword evidence="3" id="KW-1185">Reference proteome</keyword>
<feature type="domain" description="YrdC-like" evidence="1">
    <location>
        <begin position="12"/>
        <end position="202"/>
    </location>
</feature>
<dbReference type="Pfam" id="PF01300">
    <property type="entry name" value="Sua5_yciO_yrdC"/>
    <property type="match status" value="1"/>
</dbReference>
<dbReference type="InterPro" id="IPR052532">
    <property type="entry name" value="SUA5_domain"/>
</dbReference>
<proteinExistence type="predicted"/>
<evidence type="ECO:0000313" key="2">
    <source>
        <dbReference type="EMBL" id="MBY5959055.1"/>
    </source>
</evidence>
<organism evidence="2 3">
    <name type="scientific">Membranihabitans marinus</name>
    <dbReference type="NCBI Taxonomy" id="1227546"/>
    <lineage>
        <taxon>Bacteria</taxon>
        <taxon>Pseudomonadati</taxon>
        <taxon>Bacteroidota</taxon>
        <taxon>Saprospiria</taxon>
        <taxon>Saprospirales</taxon>
        <taxon>Saprospiraceae</taxon>
        <taxon>Membranihabitans</taxon>
    </lineage>
</organism>
<evidence type="ECO:0000313" key="3">
    <source>
        <dbReference type="Proteomes" id="UP000753961"/>
    </source>
</evidence>
<dbReference type="PANTHER" id="PTHR42828">
    <property type="entry name" value="DHBP SYNTHASE RIBB-LIKE ALPHA/BETA DOMAIN-CONTAINING PROTEIN"/>
    <property type="match status" value="1"/>
</dbReference>
<dbReference type="PROSITE" id="PS51163">
    <property type="entry name" value="YRDC"/>
    <property type="match status" value="1"/>
</dbReference>
<dbReference type="RefSeq" id="WP_222580589.1">
    <property type="nucleotide sequence ID" value="NZ_JAHVHU010000011.1"/>
</dbReference>
<reference evidence="2" key="1">
    <citation type="submission" date="2021-06" db="EMBL/GenBank/DDBJ databases">
        <title>44 bacteria genomes isolated from Dapeng, Shenzhen.</title>
        <authorList>
            <person name="Zheng W."/>
            <person name="Yu S."/>
            <person name="Huang Y."/>
        </authorList>
    </citation>
    <scope>NUCLEOTIDE SEQUENCE</scope>
    <source>
        <strain evidence="2">DP5N28-2</strain>
    </source>
</reference>
<name>A0A953L9Q2_9BACT</name>
<evidence type="ECO:0000259" key="1">
    <source>
        <dbReference type="PROSITE" id="PS51163"/>
    </source>
</evidence>
<gene>
    <name evidence="2" type="ORF">KUV50_12965</name>
</gene>
<dbReference type="PANTHER" id="PTHR42828:SF3">
    <property type="entry name" value="THREONYLCARBAMOYL-AMP SYNTHASE"/>
    <property type="match status" value="1"/>
</dbReference>
<dbReference type="AlphaFoldDB" id="A0A953L9Q2"/>
<dbReference type="Proteomes" id="UP000753961">
    <property type="component" value="Unassembled WGS sequence"/>
</dbReference>
<protein>
    <submittedName>
        <fullName evidence="2">Threonylcarbamoyl-AMP synthase</fullName>
    </submittedName>
</protein>
<dbReference type="GO" id="GO:0003725">
    <property type="term" value="F:double-stranded RNA binding"/>
    <property type="evidence" value="ECO:0007669"/>
    <property type="project" value="InterPro"/>
</dbReference>
<comment type="caution">
    <text evidence="2">The sequence shown here is derived from an EMBL/GenBank/DDBJ whole genome shotgun (WGS) entry which is preliminary data.</text>
</comment>
<dbReference type="InterPro" id="IPR017945">
    <property type="entry name" value="DHBP_synth_RibB-like_a/b_dom"/>
</dbReference>
<dbReference type="EMBL" id="JAHVHU010000011">
    <property type="protein sequence ID" value="MBY5959055.1"/>
    <property type="molecule type" value="Genomic_DNA"/>
</dbReference>
<dbReference type="Gene3D" id="3.90.870.10">
    <property type="entry name" value="DHBP synthase"/>
    <property type="match status" value="1"/>
</dbReference>
<sequence>MVLKINAENPQGSKIQKVIDILNDGGIMIYPTDSVYALACLANNKEGLKRIHRIKGTQRNQHFMTIMSPDISVLSKLTMPIPNDVFKLMKRNVPGPYTFILRANSKVPKVVQSRRKTIGFRIPENPIALDIISGLDNYLASTSLKVETDEGPEVYYSDPEEIQERFGKLVDVIVDGGIQETHLSSVIDCTDETPEIIREGVAPVI</sequence>
<dbReference type="SUPFAM" id="SSF55821">
    <property type="entry name" value="YrdC/RibB"/>
    <property type="match status" value="1"/>
</dbReference>
<dbReference type="NCBIfam" id="TIGR00057">
    <property type="entry name" value="L-threonylcarbamoyladenylate synthase"/>
    <property type="match status" value="1"/>
</dbReference>